<dbReference type="EMBL" id="VAJM01000013">
    <property type="protein sequence ID" value="TLM89375.1"/>
    <property type="molecule type" value="Genomic_DNA"/>
</dbReference>
<comment type="caution">
    <text evidence="2">The sequence shown here is derived from an EMBL/GenBank/DDBJ whole genome shotgun (WGS) entry which is preliminary data.</text>
</comment>
<dbReference type="OrthoDB" id="885552at2"/>
<proteinExistence type="predicted"/>
<keyword evidence="1" id="KW-0175">Coiled coil</keyword>
<evidence type="ECO:0000313" key="3">
    <source>
        <dbReference type="Proteomes" id="UP000305517"/>
    </source>
</evidence>
<name>A0A5R8WL28_9BACT</name>
<accession>A0A5R8WL28</accession>
<feature type="coiled-coil region" evidence="1">
    <location>
        <begin position="55"/>
        <end position="82"/>
    </location>
</feature>
<reference evidence="2 3" key="1">
    <citation type="submission" date="2019-05" db="EMBL/GenBank/DDBJ databases">
        <title>Hymenobacter edaphi sp. nov., isolated from abandoned arsenic-contaminated farmland soil.</title>
        <authorList>
            <person name="Nie L."/>
        </authorList>
    </citation>
    <scope>NUCLEOTIDE SEQUENCE [LARGE SCALE GENOMIC DNA]</scope>
    <source>
        <strain evidence="2 3">1-3-3-8</strain>
    </source>
</reference>
<sequence>MEQLAKKISELRATLPKRNDYARRTVEYLAAKGQEFSKQQVYNVLSGRYHNTDVAEAFICVVEEERKRIADLEKRVTKVAST</sequence>
<evidence type="ECO:0000256" key="1">
    <source>
        <dbReference type="SAM" id="Coils"/>
    </source>
</evidence>
<gene>
    <name evidence="2" type="ORF">FDY95_20085</name>
</gene>
<keyword evidence="3" id="KW-1185">Reference proteome</keyword>
<dbReference type="Proteomes" id="UP000305517">
    <property type="component" value="Unassembled WGS sequence"/>
</dbReference>
<dbReference type="AlphaFoldDB" id="A0A5R8WL28"/>
<evidence type="ECO:0000313" key="2">
    <source>
        <dbReference type="EMBL" id="TLM89375.1"/>
    </source>
</evidence>
<protein>
    <submittedName>
        <fullName evidence="2">Uncharacterized protein</fullName>
    </submittedName>
</protein>
<organism evidence="2 3">
    <name type="scientific">Hymenobacter jeollabukensis</name>
    <dbReference type="NCBI Taxonomy" id="2025313"/>
    <lineage>
        <taxon>Bacteria</taxon>
        <taxon>Pseudomonadati</taxon>
        <taxon>Bacteroidota</taxon>
        <taxon>Cytophagia</taxon>
        <taxon>Cytophagales</taxon>
        <taxon>Hymenobacteraceae</taxon>
        <taxon>Hymenobacter</taxon>
    </lineage>
</organism>
<dbReference type="RefSeq" id="WP_138080322.1">
    <property type="nucleotide sequence ID" value="NZ_VAJM01000013.1"/>
</dbReference>